<dbReference type="EMBL" id="LSZO01000166">
    <property type="protein sequence ID" value="KXU37278.1"/>
    <property type="molecule type" value="Genomic_DNA"/>
</dbReference>
<organism evidence="6 7">
    <name type="scientific">Ventosimonas gracilis</name>
    <dbReference type="NCBI Taxonomy" id="1680762"/>
    <lineage>
        <taxon>Bacteria</taxon>
        <taxon>Pseudomonadati</taxon>
        <taxon>Pseudomonadota</taxon>
        <taxon>Gammaproteobacteria</taxon>
        <taxon>Pseudomonadales</taxon>
        <taxon>Ventosimonadaceae</taxon>
        <taxon>Ventosimonas</taxon>
    </lineage>
</organism>
<dbReference type="SUPFAM" id="SSF52096">
    <property type="entry name" value="ClpP/crotonase"/>
    <property type="match status" value="1"/>
</dbReference>
<evidence type="ECO:0000256" key="3">
    <source>
        <dbReference type="ARBA" id="ARBA00022832"/>
    </source>
</evidence>
<gene>
    <name evidence="6" type="ORF">AXE65_03505</name>
</gene>
<proteinExistence type="inferred from homology"/>
<keyword evidence="4" id="KW-0443">Lipid metabolism</keyword>
<dbReference type="GO" id="GO:0006635">
    <property type="term" value="P:fatty acid beta-oxidation"/>
    <property type="evidence" value="ECO:0007669"/>
    <property type="project" value="UniProtKB-UniPathway"/>
</dbReference>
<evidence type="ECO:0000256" key="1">
    <source>
        <dbReference type="ARBA" id="ARBA00005005"/>
    </source>
</evidence>
<evidence type="ECO:0000256" key="2">
    <source>
        <dbReference type="ARBA" id="ARBA00005254"/>
    </source>
</evidence>
<dbReference type="GO" id="GO:0016853">
    <property type="term" value="F:isomerase activity"/>
    <property type="evidence" value="ECO:0007669"/>
    <property type="project" value="UniProtKB-KW"/>
</dbReference>
<accession>A0A139SRU9</accession>
<dbReference type="NCBIfam" id="NF004794">
    <property type="entry name" value="PRK06142.1"/>
    <property type="match status" value="1"/>
</dbReference>
<dbReference type="AlphaFoldDB" id="A0A139SRU9"/>
<protein>
    <submittedName>
        <fullName evidence="6">Enoyl-CoA hydratase</fullName>
    </submittedName>
</protein>
<comment type="pathway">
    <text evidence="1">Lipid metabolism; fatty acid beta-oxidation.</text>
</comment>
<dbReference type="Pfam" id="PF00378">
    <property type="entry name" value="ECH_1"/>
    <property type="match status" value="1"/>
</dbReference>
<dbReference type="Proteomes" id="UP000072660">
    <property type="component" value="Unassembled WGS sequence"/>
</dbReference>
<dbReference type="RefSeq" id="WP_068390858.1">
    <property type="nucleotide sequence ID" value="NZ_LSZO01000166.1"/>
</dbReference>
<evidence type="ECO:0000313" key="6">
    <source>
        <dbReference type="EMBL" id="KXU37278.1"/>
    </source>
</evidence>
<dbReference type="Gene3D" id="1.10.12.10">
    <property type="entry name" value="Lyase 2-enoyl-coa Hydratase, Chain A, domain 2"/>
    <property type="match status" value="1"/>
</dbReference>
<dbReference type="OrthoDB" id="4608673at2"/>
<dbReference type="PANTHER" id="PTHR43149">
    <property type="entry name" value="ENOYL-COA HYDRATASE"/>
    <property type="match status" value="1"/>
</dbReference>
<evidence type="ECO:0000256" key="4">
    <source>
        <dbReference type="ARBA" id="ARBA00023098"/>
    </source>
</evidence>
<keyword evidence="3" id="KW-0276">Fatty acid metabolism</keyword>
<dbReference type="InterPro" id="IPR001753">
    <property type="entry name" value="Enoyl-CoA_hydra/iso"/>
</dbReference>
<keyword evidence="5" id="KW-0413">Isomerase</keyword>
<keyword evidence="7" id="KW-1185">Reference proteome</keyword>
<dbReference type="InterPro" id="IPR014748">
    <property type="entry name" value="Enoyl-CoA_hydra_C"/>
</dbReference>
<dbReference type="PANTHER" id="PTHR43149:SF1">
    <property type="entry name" value="DELTA(3,5)-DELTA(2,4)-DIENOYL-COA ISOMERASE, MITOCHONDRIAL"/>
    <property type="match status" value="1"/>
</dbReference>
<sequence>MPEFKAFLVEVTDKIARVVINRAQKRNAMNQDFWRELPEVFAFINDCKAIRVVILSGQGEHFSAGMDLSLLMQMASEFGQDALQNAEQLRQKIIDLQSAVAAIDHCKKPVLAVISGYCLGAALDLVCACDMRYASDEAQFAIREIDLALVADLGSLQRLPRLIGDGMTRELAYSGRLFGADEAQQIGLLQRTWESPAALQAGVLEIARQIAQKSPLAIRASKQVLNHAREHRIASGLDHVATLNAGLLQGKDPALAVRALMSKQTATFAD</sequence>
<dbReference type="CDD" id="cd06558">
    <property type="entry name" value="crotonase-like"/>
    <property type="match status" value="1"/>
</dbReference>
<dbReference type="InterPro" id="IPR045002">
    <property type="entry name" value="Ech1-like"/>
</dbReference>
<name>A0A139SRU9_9GAMM</name>
<dbReference type="InterPro" id="IPR029045">
    <property type="entry name" value="ClpP/crotonase-like_dom_sf"/>
</dbReference>
<evidence type="ECO:0000313" key="7">
    <source>
        <dbReference type="Proteomes" id="UP000072660"/>
    </source>
</evidence>
<reference evidence="6 7" key="1">
    <citation type="submission" date="2016-02" db="EMBL/GenBank/DDBJ databases">
        <authorList>
            <person name="Wen L."/>
            <person name="He K."/>
            <person name="Yang H."/>
        </authorList>
    </citation>
    <scope>NUCLEOTIDE SEQUENCE [LARGE SCALE GENOMIC DNA]</scope>
    <source>
        <strain evidence="6 7">CV58</strain>
    </source>
</reference>
<comment type="caution">
    <text evidence="6">The sequence shown here is derived from an EMBL/GenBank/DDBJ whole genome shotgun (WGS) entry which is preliminary data.</text>
</comment>
<evidence type="ECO:0000256" key="5">
    <source>
        <dbReference type="ARBA" id="ARBA00023235"/>
    </source>
</evidence>
<dbReference type="UniPathway" id="UPA00659"/>
<dbReference type="FunFam" id="1.10.12.10:FF:000004">
    <property type="entry name" value="Delta3,5-delta2,4-dienoyl-CoA isomerase"/>
    <property type="match status" value="1"/>
</dbReference>
<comment type="similarity">
    <text evidence="2">Belongs to the enoyl-CoA hydratase/isomerase family.</text>
</comment>
<dbReference type="Gene3D" id="3.90.226.10">
    <property type="entry name" value="2-enoyl-CoA Hydratase, Chain A, domain 1"/>
    <property type="match status" value="1"/>
</dbReference>